<dbReference type="SMART" id="SM00347">
    <property type="entry name" value="HTH_MARR"/>
    <property type="match status" value="1"/>
</dbReference>
<dbReference type="InterPro" id="IPR036390">
    <property type="entry name" value="WH_DNA-bd_sf"/>
</dbReference>
<comment type="caution">
    <text evidence="2">The sequence shown here is derived from an EMBL/GenBank/DDBJ whole genome shotgun (WGS) entry which is preliminary data.</text>
</comment>
<evidence type="ECO:0000313" key="3">
    <source>
        <dbReference type="Proteomes" id="UP000562124"/>
    </source>
</evidence>
<dbReference type="PROSITE" id="PS50995">
    <property type="entry name" value="HTH_MARR_2"/>
    <property type="match status" value="1"/>
</dbReference>
<dbReference type="EMBL" id="JABCJJ010000002">
    <property type="protein sequence ID" value="NMR19091.1"/>
    <property type="molecule type" value="Genomic_DNA"/>
</dbReference>
<sequence length="176" mass="18781">MDPTSPEPGGYWYEPDIGDDTIVGLLAAVRTFRRADAGMRRRLGAEMDMNGTDLHALQLLIAAQARGDAVTPRALSAHLAISTASTTKLLHRLTASGHLTRAPHPTDRRSLVVVPTAHAHQEVRERLAGMHARMAEVAGGVPVEARAAVVDFLRAMAALLDAEVPPAPLAPRTPRA</sequence>
<dbReference type="Proteomes" id="UP000562124">
    <property type="component" value="Unassembled WGS sequence"/>
</dbReference>
<gene>
    <name evidence="2" type="ORF">HIR71_02460</name>
</gene>
<proteinExistence type="predicted"/>
<dbReference type="SUPFAM" id="SSF46785">
    <property type="entry name" value="Winged helix' DNA-binding domain"/>
    <property type="match status" value="1"/>
</dbReference>
<reference evidence="2 3" key="1">
    <citation type="submission" date="2020-04" db="EMBL/GenBank/DDBJ databases">
        <title>Sequencing and Assembly of C. fimi.</title>
        <authorList>
            <person name="Ramsey A.R."/>
        </authorList>
    </citation>
    <scope>NUCLEOTIDE SEQUENCE [LARGE SCALE GENOMIC DNA]</scope>
    <source>
        <strain evidence="2 3">SB</strain>
    </source>
</reference>
<dbReference type="InterPro" id="IPR039422">
    <property type="entry name" value="MarR/SlyA-like"/>
</dbReference>
<dbReference type="PANTHER" id="PTHR33164:SF43">
    <property type="entry name" value="HTH-TYPE TRANSCRIPTIONAL REPRESSOR YETL"/>
    <property type="match status" value="1"/>
</dbReference>
<dbReference type="GO" id="GO:0006950">
    <property type="term" value="P:response to stress"/>
    <property type="evidence" value="ECO:0007669"/>
    <property type="project" value="TreeGrafter"/>
</dbReference>
<keyword evidence="3" id="KW-1185">Reference proteome</keyword>
<protein>
    <submittedName>
        <fullName evidence="2">Winged helix-turn-helix transcriptional regulator</fullName>
    </submittedName>
</protein>
<feature type="domain" description="HTH marR-type" evidence="1">
    <location>
        <begin position="18"/>
        <end position="158"/>
    </location>
</feature>
<dbReference type="RefSeq" id="WP_169323073.1">
    <property type="nucleotide sequence ID" value="NZ_JABCJJ010000002.1"/>
</dbReference>
<dbReference type="Gene3D" id="1.10.10.10">
    <property type="entry name" value="Winged helix-like DNA-binding domain superfamily/Winged helix DNA-binding domain"/>
    <property type="match status" value="1"/>
</dbReference>
<accession>A0A7Y0LVN3</accession>
<dbReference type="GO" id="GO:0003700">
    <property type="term" value="F:DNA-binding transcription factor activity"/>
    <property type="evidence" value="ECO:0007669"/>
    <property type="project" value="InterPro"/>
</dbReference>
<dbReference type="PANTHER" id="PTHR33164">
    <property type="entry name" value="TRANSCRIPTIONAL REGULATOR, MARR FAMILY"/>
    <property type="match status" value="1"/>
</dbReference>
<dbReference type="AlphaFoldDB" id="A0A7Y0LVN3"/>
<dbReference type="InterPro" id="IPR036388">
    <property type="entry name" value="WH-like_DNA-bd_sf"/>
</dbReference>
<organism evidence="2 3">
    <name type="scientific">Cellulomonas fimi</name>
    <dbReference type="NCBI Taxonomy" id="1708"/>
    <lineage>
        <taxon>Bacteria</taxon>
        <taxon>Bacillati</taxon>
        <taxon>Actinomycetota</taxon>
        <taxon>Actinomycetes</taxon>
        <taxon>Micrococcales</taxon>
        <taxon>Cellulomonadaceae</taxon>
        <taxon>Cellulomonas</taxon>
    </lineage>
</organism>
<dbReference type="InterPro" id="IPR000835">
    <property type="entry name" value="HTH_MarR-typ"/>
</dbReference>
<evidence type="ECO:0000313" key="2">
    <source>
        <dbReference type="EMBL" id="NMR19091.1"/>
    </source>
</evidence>
<dbReference type="Pfam" id="PF12802">
    <property type="entry name" value="MarR_2"/>
    <property type="match status" value="1"/>
</dbReference>
<name>A0A7Y0LVN3_CELFI</name>
<evidence type="ECO:0000259" key="1">
    <source>
        <dbReference type="PROSITE" id="PS50995"/>
    </source>
</evidence>